<organism evidence="1">
    <name type="scientific">Rhizophora mucronata</name>
    <name type="common">Asiatic mangrove</name>
    <dbReference type="NCBI Taxonomy" id="61149"/>
    <lineage>
        <taxon>Eukaryota</taxon>
        <taxon>Viridiplantae</taxon>
        <taxon>Streptophyta</taxon>
        <taxon>Embryophyta</taxon>
        <taxon>Tracheophyta</taxon>
        <taxon>Spermatophyta</taxon>
        <taxon>Magnoliopsida</taxon>
        <taxon>eudicotyledons</taxon>
        <taxon>Gunneridae</taxon>
        <taxon>Pentapetalae</taxon>
        <taxon>rosids</taxon>
        <taxon>fabids</taxon>
        <taxon>Malpighiales</taxon>
        <taxon>Rhizophoraceae</taxon>
        <taxon>Rhizophora</taxon>
    </lineage>
</organism>
<protein>
    <submittedName>
        <fullName evidence="1">Pentatricopeptide repeat-containing protein At4g16390ic</fullName>
    </submittedName>
</protein>
<dbReference type="AlphaFoldDB" id="A0A2P2J5U3"/>
<dbReference type="EMBL" id="GGEC01008346">
    <property type="protein sequence ID" value="MBW88829.1"/>
    <property type="molecule type" value="Transcribed_RNA"/>
</dbReference>
<reference evidence="1" key="1">
    <citation type="submission" date="2018-02" db="EMBL/GenBank/DDBJ databases">
        <title>Rhizophora mucronata_Transcriptome.</title>
        <authorList>
            <person name="Meera S.P."/>
            <person name="Sreeshan A."/>
            <person name="Augustine A."/>
        </authorList>
    </citation>
    <scope>NUCLEOTIDE SEQUENCE</scope>
    <source>
        <tissue evidence="1">Leaf</tissue>
    </source>
</reference>
<name>A0A2P2J5U3_RHIMU</name>
<sequence>MPLVAFPEKKNFVLLKLNLSRSHTIVPWNLSIRPPSVISYVRQTYNRTLEPEAVLILSNCTEWPFAAEV</sequence>
<proteinExistence type="predicted"/>
<evidence type="ECO:0000313" key="1">
    <source>
        <dbReference type="EMBL" id="MBW88829.1"/>
    </source>
</evidence>
<accession>A0A2P2J5U3</accession>